<dbReference type="GO" id="GO:0032580">
    <property type="term" value="C:Golgi cisterna membrane"/>
    <property type="evidence" value="ECO:0007669"/>
    <property type="project" value="UniProtKB-SubCell"/>
</dbReference>
<feature type="region of interest" description="Disordered" evidence="10">
    <location>
        <begin position="423"/>
        <end position="454"/>
    </location>
</feature>
<keyword evidence="6" id="KW-1133">Transmembrane helix</keyword>
<evidence type="ECO:0000256" key="9">
    <source>
        <dbReference type="RuleBase" id="RU364016"/>
    </source>
</evidence>
<evidence type="ECO:0000256" key="11">
    <source>
        <dbReference type="SAM" id="SignalP"/>
    </source>
</evidence>
<feature type="signal peptide" evidence="11">
    <location>
        <begin position="1"/>
        <end position="17"/>
    </location>
</feature>
<reference evidence="13" key="1">
    <citation type="submission" date="2025-08" db="UniProtKB">
        <authorList>
            <consortium name="Ensembl"/>
        </authorList>
    </citation>
    <scope>IDENTIFICATION</scope>
</reference>
<protein>
    <recommendedName>
        <fullName evidence="9">Beta-1,4-N-acetylgalactosaminyltransferase</fullName>
        <ecNumber evidence="9">2.4.1.244</ecNumber>
    </recommendedName>
</protein>
<organism evidence="13 14">
    <name type="scientific">Cyprinus carpio</name>
    <name type="common">Common carp</name>
    <dbReference type="NCBI Taxonomy" id="7962"/>
    <lineage>
        <taxon>Eukaryota</taxon>
        <taxon>Metazoa</taxon>
        <taxon>Chordata</taxon>
        <taxon>Craniata</taxon>
        <taxon>Vertebrata</taxon>
        <taxon>Euteleostomi</taxon>
        <taxon>Actinopterygii</taxon>
        <taxon>Neopterygii</taxon>
        <taxon>Teleostei</taxon>
        <taxon>Ostariophysi</taxon>
        <taxon>Cypriniformes</taxon>
        <taxon>Cyprinidae</taxon>
        <taxon>Cyprininae</taxon>
        <taxon>Cyprinus</taxon>
    </lineage>
</organism>
<dbReference type="Proteomes" id="UP000694701">
    <property type="component" value="Unplaced"/>
</dbReference>
<evidence type="ECO:0000256" key="3">
    <source>
        <dbReference type="ARBA" id="ARBA00022679"/>
    </source>
</evidence>
<feature type="compositionally biased region" description="Acidic residues" evidence="10">
    <location>
        <begin position="435"/>
        <end position="451"/>
    </location>
</feature>
<dbReference type="Pfam" id="PF07691">
    <property type="entry name" value="PA14"/>
    <property type="match status" value="1"/>
</dbReference>
<dbReference type="EC" id="2.4.1.244" evidence="9"/>
<comment type="subcellular location">
    <subcellularLocation>
        <location evidence="1 9">Golgi apparatus</location>
        <location evidence="1 9">Golgi stack membrane</location>
        <topology evidence="1 9">Single-pass type II membrane protein</topology>
    </subcellularLocation>
</comment>
<name>A0A8C2IM04_CYPCA</name>
<evidence type="ECO:0000313" key="14">
    <source>
        <dbReference type="Proteomes" id="UP000694701"/>
    </source>
</evidence>
<dbReference type="InterPro" id="IPR037524">
    <property type="entry name" value="PA14/GLEYA"/>
</dbReference>
<comment type="similarity">
    <text evidence="2 9">Belongs to the chondroitin N-acetylgalactosaminyltransferase family.</text>
</comment>
<dbReference type="PROSITE" id="PS51820">
    <property type="entry name" value="PA14"/>
    <property type="match status" value="1"/>
</dbReference>
<dbReference type="AlphaFoldDB" id="A0A8C2IM04"/>
<evidence type="ECO:0000259" key="12">
    <source>
        <dbReference type="PROSITE" id="PS51820"/>
    </source>
</evidence>
<dbReference type="PANTHER" id="PTHR12369:SF46">
    <property type="entry name" value="N-ACETYL-BETA-GLUCOSAMINYL-GLYCOPROTEIN 4-BETA-N-ACETYLGALACTOSAMINYLTRANSFERASE 1"/>
    <property type="match status" value="1"/>
</dbReference>
<keyword evidence="8" id="KW-0472">Membrane</keyword>
<evidence type="ECO:0000256" key="4">
    <source>
        <dbReference type="ARBA" id="ARBA00022692"/>
    </source>
</evidence>
<evidence type="ECO:0000256" key="8">
    <source>
        <dbReference type="ARBA" id="ARBA00023136"/>
    </source>
</evidence>
<feature type="region of interest" description="Disordered" evidence="10">
    <location>
        <begin position="382"/>
        <end position="408"/>
    </location>
</feature>
<dbReference type="SMART" id="SM00758">
    <property type="entry name" value="PA14"/>
    <property type="match status" value="1"/>
</dbReference>
<evidence type="ECO:0000256" key="6">
    <source>
        <dbReference type="ARBA" id="ARBA00022989"/>
    </source>
</evidence>
<comment type="function">
    <text evidence="9">Transfers N-acetylgalactosamine (GalNAc) from UDP-GalNAc to N-acetylglucosamine-beta-benzyl with a beta-1,4-linkage to form N,N'-diacetyllactosediamine, GalNAc-beta-1,4-GlcNAc structures in N-linked glycans and probably O-linked glycans.</text>
</comment>
<feature type="chain" id="PRO_5034488692" description="Beta-1,4-N-acetylgalactosaminyltransferase" evidence="11">
    <location>
        <begin position="18"/>
        <end position="828"/>
    </location>
</feature>
<keyword evidence="5 9" id="KW-0735">Signal-anchor</keyword>
<evidence type="ECO:0000256" key="5">
    <source>
        <dbReference type="ARBA" id="ARBA00022968"/>
    </source>
</evidence>
<evidence type="ECO:0000313" key="13">
    <source>
        <dbReference type="Ensembl" id="ENSCCRP00020082194.1"/>
    </source>
</evidence>
<dbReference type="InterPro" id="IPR008428">
    <property type="entry name" value="Chond_GalNAc"/>
</dbReference>
<keyword evidence="7 9" id="KW-0333">Golgi apparatus</keyword>
<evidence type="ECO:0000256" key="1">
    <source>
        <dbReference type="ARBA" id="ARBA00004447"/>
    </source>
</evidence>
<proteinExistence type="inferred from homology"/>
<dbReference type="InterPro" id="IPR029044">
    <property type="entry name" value="Nucleotide-diphossugar_trans"/>
</dbReference>
<keyword evidence="4" id="KW-0812">Transmembrane</keyword>
<accession>A0A8C2IM04</accession>
<comment type="catalytic activity">
    <reaction evidence="9">
        <text>an N-acetyl-beta-D-glucosaminyl derivative + UDP-N-acetyl-alpha-D-galactosamine = an N-acetyl-beta-D-galactosaminyl-(1-&gt;4)-N-acetyl-beta-D-glucosaminyl derivative + UDP + H(+)</text>
        <dbReference type="Rhea" id="RHEA:20493"/>
        <dbReference type="ChEBI" id="CHEBI:15378"/>
        <dbReference type="ChEBI" id="CHEBI:58223"/>
        <dbReference type="ChEBI" id="CHEBI:61631"/>
        <dbReference type="ChEBI" id="CHEBI:67138"/>
        <dbReference type="ChEBI" id="CHEBI:138027"/>
        <dbReference type="EC" id="2.4.1.244"/>
    </reaction>
</comment>
<dbReference type="Ensembl" id="ENSCCRT00020089968.1">
    <property type="protein sequence ID" value="ENSCCRP00020082194.1"/>
    <property type="gene ID" value="ENSCCRG00020037888.1"/>
</dbReference>
<evidence type="ECO:0000256" key="10">
    <source>
        <dbReference type="SAM" id="MobiDB-lite"/>
    </source>
</evidence>
<dbReference type="PANTHER" id="PTHR12369">
    <property type="entry name" value="CHONDROITIN SYNTHASE"/>
    <property type="match status" value="1"/>
</dbReference>
<evidence type="ECO:0000256" key="2">
    <source>
        <dbReference type="ARBA" id="ARBA00009239"/>
    </source>
</evidence>
<dbReference type="Pfam" id="PF05679">
    <property type="entry name" value="CHGN"/>
    <property type="match status" value="1"/>
</dbReference>
<dbReference type="InterPro" id="IPR011658">
    <property type="entry name" value="PA14_dom"/>
</dbReference>
<keyword evidence="11" id="KW-0732">Signal</keyword>
<dbReference type="Gene3D" id="3.90.550.10">
    <property type="entry name" value="Spore Coat Polysaccharide Biosynthesis Protein SpsA, Chain A"/>
    <property type="match status" value="1"/>
</dbReference>
<dbReference type="InterPro" id="IPR051227">
    <property type="entry name" value="CS_glycosyltransferase"/>
</dbReference>
<dbReference type="SUPFAM" id="SSF53448">
    <property type="entry name" value="Nucleotide-diphospho-sugar transferases"/>
    <property type="match status" value="1"/>
</dbReference>
<keyword evidence="3 9" id="KW-0808">Transferase</keyword>
<feature type="domain" description="PA14" evidence="12">
    <location>
        <begin position="49"/>
        <end position="211"/>
    </location>
</feature>
<sequence>MKKNFFFFFISLPLSQANHYFVLTIYQSVCLSIRVSESNPQVFHVSSSQFKGQANLHVFEDWCGSSVAQLRKNLHFPLYPHTRTTVKKLAVAPKWKNYGLRIFGYILPYKDGDFQFAVSSDDNSEFWLSSDDSPLNARLLAYVGKLGSEWTAPGEFTKFRSQASKSVHLMASRRYYFEILHKQDDKGSDHVEVGWRPFLPGLKDEVIDSAYISLYTDESSLKMNHVDHIPQTLASHDPVPAKTHTSSQHGADMLQPDPRDTFFNIPMIDPTHLENVLPACLYSPTYVVKDFPIARYQGLQFVYLSFVYPNDFTRLTHMERENKCFYRESPIYLEKFGFYKYMKMDEEKDDRPFFFPNPDGEFSSIQSRFERRIRGVWQKHQHPLRPITTARPPPAATPPSANSSENMLPTEPLRVTSYLHTSEITESQQQRPDTDPEPEEDGGLSEYSYEDVEPRPGWAEESINWQRTFSVNSMDFETLRSDWNDLRCNVSGNLQLSESEVVDVLSQYMEKLNERNGGIYTLLRIINVEKRRDSARGNRYLIELELMERGRKVVRLSEYIYLLLHRGRVEDSLENMEGVTASSPSSSVASPPWSTVYAKPLLCQPVMLQWKKDVMVHFVVPVKNQARWVQQFISDMEFLHRETKDNNFNIIIVDFQSEDMDVEQALRGSSVPRYEYLRREGNFERSAGLQIGVDTIEDSHSIVFLCDLHIHFPLNILENIRKHCVEGKLAFAPIVMRLGCGSSPQEPDGYWEVNGFGLFGIYKSDFDKIGGMNTEEFKDRWGGEDWELLDRVLQNGLEVERLRLRNFFHYYHSKRGMWNSQASKAPKG</sequence>
<dbReference type="GO" id="GO:0033842">
    <property type="term" value="F:N-acetyl-beta-glucosaminyl-derivative 4-beta-N-acetylgalactosaminyltransferase activity"/>
    <property type="evidence" value="ECO:0007669"/>
    <property type="project" value="UniProtKB-EC"/>
</dbReference>
<evidence type="ECO:0000256" key="7">
    <source>
        <dbReference type="ARBA" id="ARBA00023034"/>
    </source>
</evidence>